<reference evidence="2" key="1">
    <citation type="submission" date="2020-11" db="EMBL/GenBank/DDBJ databases">
        <title>Bacterial whole genome sequence for Panacibacter sp. DH6.</title>
        <authorList>
            <person name="Le V."/>
            <person name="Ko S."/>
            <person name="Ahn C.-Y."/>
            <person name="Oh H.-M."/>
        </authorList>
    </citation>
    <scope>NUCLEOTIDE SEQUENCE</scope>
    <source>
        <strain evidence="2">DH6</strain>
    </source>
</reference>
<protein>
    <recommendedName>
        <fullName evidence="4">CAP domain-containing protein</fullName>
    </recommendedName>
</protein>
<evidence type="ECO:0000313" key="3">
    <source>
        <dbReference type="Proteomes" id="UP000628448"/>
    </source>
</evidence>
<comment type="caution">
    <text evidence="2">The sequence shown here is derived from an EMBL/GenBank/DDBJ whole genome shotgun (WGS) entry which is preliminary data.</text>
</comment>
<evidence type="ECO:0000256" key="1">
    <source>
        <dbReference type="SAM" id="SignalP"/>
    </source>
</evidence>
<dbReference type="RefSeq" id="WP_196991617.1">
    <property type="nucleotide sequence ID" value="NZ_JADWYR010000002.1"/>
</dbReference>
<accession>A0A931E7D1</accession>
<keyword evidence="3" id="KW-1185">Reference proteome</keyword>
<proteinExistence type="predicted"/>
<dbReference type="Proteomes" id="UP000628448">
    <property type="component" value="Unassembled WGS sequence"/>
</dbReference>
<name>A0A931E7D1_9BACT</name>
<evidence type="ECO:0008006" key="4">
    <source>
        <dbReference type="Google" id="ProtNLM"/>
    </source>
</evidence>
<feature type="signal peptide" evidence="1">
    <location>
        <begin position="1"/>
        <end position="19"/>
    </location>
</feature>
<feature type="chain" id="PRO_5037978842" description="CAP domain-containing protein" evidence="1">
    <location>
        <begin position="20"/>
        <end position="308"/>
    </location>
</feature>
<keyword evidence="1" id="KW-0732">Signal</keyword>
<dbReference type="AlphaFoldDB" id="A0A931E7D1"/>
<dbReference type="EMBL" id="JADWYR010000002">
    <property type="protein sequence ID" value="MBG9377537.1"/>
    <property type="molecule type" value="Genomic_DNA"/>
</dbReference>
<sequence>MRQYILVLLSLTLTSKAFAQDTTLIWDNQKITLPEAVVRNNLDYRHILQRIKDDTTFYKAFRNLHIIEFSSYNNIRMLNKDGSVKASWNSKTTQHRENNCRSMKVLSQETTGDYFDNKGNYNYTTAEMYAAIFLTKGTVCGEDNIVNGHAFDLANKSGIEKHKEQLKMLFFNPGKKIPGIPFIGNKLDLYDERAYKLYDYKLDYIDYKGSYAYVFTIKPKESYAGSGDIVVDEMTTWFDYKTFEVLARNYALSYKVGVYDFDVNMQVEMTRVGDLLIPKTLRYKGNFSALFKKRERGEFTATIFDYKK</sequence>
<gene>
    <name evidence="2" type="ORF">I5907_14935</name>
</gene>
<organism evidence="2 3">
    <name type="scientific">Panacibacter microcysteis</name>
    <dbReference type="NCBI Taxonomy" id="2793269"/>
    <lineage>
        <taxon>Bacteria</taxon>
        <taxon>Pseudomonadati</taxon>
        <taxon>Bacteroidota</taxon>
        <taxon>Chitinophagia</taxon>
        <taxon>Chitinophagales</taxon>
        <taxon>Chitinophagaceae</taxon>
        <taxon>Panacibacter</taxon>
    </lineage>
</organism>
<evidence type="ECO:0000313" key="2">
    <source>
        <dbReference type="EMBL" id="MBG9377537.1"/>
    </source>
</evidence>